<dbReference type="SMART" id="SM00490">
    <property type="entry name" value="HELICc"/>
    <property type="match status" value="1"/>
</dbReference>
<evidence type="ECO:0000256" key="1">
    <source>
        <dbReference type="ARBA" id="ARBA00022741"/>
    </source>
</evidence>
<reference evidence="7 8" key="1">
    <citation type="submission" date="2022-12" db="EMBL/GenBank/DDBJ databases">
        <title>Metagenome assembled genome from gulf of manar.</title>
        <authorList>
            <person name="Kohli P."/>
            <person name="Pk S."/>
            <person name="Venkata Ramana C."/>
            <person name="Sasikala C."/>
        </authorList>
    </citation>
    <scope>NUCLEOTIDE SEQUENCE [LARGE SCALE GENOMIC DNA]</scope>
    <source>
        <strain evidence="7">JB008</strain>
    </source>
</reference>
<dbReference type="GO" id="GO:0016787">
    <property type="term" value="F:hydrolase activity"/>
    <property type="evidence" value="ECO:0007669"/>
    <property type="project" value="UniProtKB-KW"/>
</dbReference>
<dbReference type="EMBL" id="JAQQAL010000004">
    <property type="protein sequence ID" value="MDC7225234.1"/>
    <property type="molecule type" value="Genomic_DNA"/>
</dbReference>
<keyword evidence="1" id="KW-0547">Nucleotide-binding</keyword>
<dbReference type="AlphaFoldDB" id="A0AAJ1IBW9"/>
<feature type="domain" description="Helicase C-terminal" evidence="6">
    <location>
        <begin position="1"/>
        <end position="140"/>
    </location>
</feature>
<evidence type="ECO:0000256" key="4">
    <source>
        <dbReference type="ARBA" id="ARBA00022840"/>
    </source>
</evidence>
<sequence length="140" mass="15964">MIKSREMTHVLIFTSSVARADRVADKLRKNGIDAKSIHRKKTQGVRTDLLTKFKYGKLQVLVSTDLLSRGIDIEGLPYVINYELPRSPKTYIHRIGRTGRAENKGEAITLVSPVEEHHFRTIENKIKRRVPQASPGELDF</sequence>
<comment type="similarity">
    <text evidence="5">Belongs to the DEAD box helicase family.</text>
</comment>
<gene>
    <name evidence="7" type="ORF">PQJ61_00555</name>
</gene>
<keyword evidence="3 7" id="KW-0347">Helicase</keyword>
<dbReference type="InterPro" id="IPR001650">
    <property type="entry name" value="Helicase_C-like"/>
</dbReference>
<dbReference type="GO" id="GO:0005524">
    <property type="term" value="F:ATP binding"/>
    <property type="evidence" value="ECO:0007669"/>
    <property type="project" value="UniProtKB-KW"/>
</dbReference>
<dbReference type="CDD" id="cd18787">
    <property type="entry name" value="SF2_C_DEAD"/>
    <property type="match status" value="1"/>
</dbReference>
<keyword evidence="2" id="KW-0378">Hydrolase</keyword>
<evidence type="ECO:0000313" key="8">
    <source>
        <dbReference type="Proteomes" id="UP001221217"/>
    </source>
</evidence>
<dbReference type="GO" id="GO:0003724">
    <property type="term" value="F:RNA helicase activity"/>
    <property type="evidence" value="ECO:0007669"/>
    <property type="project" value="TreeGrafter"/>
</dbReference>
<proteinExistence type="inferred from homology"/>
<dbReference type="PROSITE" id="PS51194">
    <property type="entry name" value="HELICASE_CTER"/>
    <property type="match status" value="1"/>
</dbReference>
<evidence type="ECO:0000256" key="5">
    <source>
        <dbReference type="ARBA" id="ARBA00038437"/>
    </source>
</evidence>
<accession>A0AAJ1IBW9</accession>
<organism evidence="7 8">
    <name type="scientific">Candidatus Thalassospirochaeta sargassi</name>
    <dbReference type="NCBI Taxonomy" id="3119039"/>
    <lineage>
        <taxon>Bacteria</taxon>
        <taxon>Pseudomonadati</taxon>
        <taxon>Spirochaetota</taxon>
        <taxon>Spirochaetia</taxon>
        <taxon>Spirochaetales</taxon>
        <taxon>Spirochaetaceae</taxon>
        <taxon>Candidatus Thalassospirochaeta</taxon>
    </lineage>
</organism>
<protein>
    <submittedName>
        <fullName evidence="7">C-terminal helicase domain-containing protein</fullName>
    </submittedName>
</protein>
<dbReference type="InterPro" id="IPR050079">
    <property type="entry name" value="DEAD_box_RNA_helicase"/>
</dbReference>
<dbReference type="InterPro" id="IPR027417">
    <property type="entry name" value="P-loop_NTPase"/>
</dbReference>
<dbReference type="Proteomes" id="UP001221217">
    <property type="component" value="Unassembled WGS sequence"/>
</dbReference>
<keyword evidence="4" id="KW-0067">ATP-binding</keyword>
<dbReference type="Pfam" id="PF00271">
    <property type="entry name" value="Helicase_C"/>
    <property type="match status" value="1"/>
</dbReference>
<dbReference type="SUPFAM" id="SSF52540">
    <property type="entry name" value="P-loop containing nucleoside triphosphate hydrolases"/>
    <property type="match status" value="1"/>
</dbReference>
<evidence type="ECO:0000256" key="3">
    <source>
        <dbReference type="ARBA" id="ARBA00022806"/>
    </source>
</evidence>
<dbReference type="Gene3D" id="3.40.50.300">
    <property type="entry name" value="P-loop containing nucleotide triphosphate hydrolases"/>
    <property type="match status" value="1"/>
</dbReference>
<evidence type="ECO:0000256" key="2">
    <source>
        <dbReference type="ARBA" id="ARBA00022801"/>
    </source>
</evidence>
<dbReference type="PANTHER" id="PTHR47959">
    <property type="entry name" value="ATP-DEPENDENT RNA HELICASE RHLE-RELATED"/>
    <property type="match status" value="1"/>
</dbReference>
<dbReference type="PANTHER" id="PTHR47959:SF13">
    <property type="entry name" value="ATP-DEPENDENT RNA HELICASE RHLE"/>
    <property type="match status" value="1"/>
</dbReference>
<dbReference type="GO" id="GO:0005829">
    <property type="term" value="C:cytosol"/>
    <property type="evidence" value="ECO:0007669"/>
    <property type="project" value="TreeGrafter"/>
</dbReference>
<evidence type="ECO:0000313" key="7">
    <source>
        <dbReference type="EMBL" id="MDC7225234.1"/>
    </source>
</evidence>
<name>A0AAJ1IBW9_9SPIO</name>
<evidence type="ECO:0000259" key="6">
    <source>
        <dbReference type="PROSITE" id="PS51194"/>
    </source>
</evidence>
<comment type="caution">
    <text evidence="7">The sequence shown here is derived from an EMBL/GenBank/DDBJ whole genome shotgun (WGS) entry which is preliminary data.</text>
</comment>